<dbReference type="CDD" id="cd00757">
    <property type="entry name" value="ThiF_MoeB_HesA_family"/>
    <property type="match status" value="1"/>
</dbReference>
<dbReference type="InterPro" id="IPR045886">
    <property type="entry name" value="ThiF/MoeB/HesA"/>
</dbReference>
<accession>A0A2N8HGG0</accession>
<dbReference type="InterPro" id="IPR035985">
    <property type="entry name" value="Ubiquitin-activating_enz"/>
</dbReference>
<protein>
    <recommendedName>
        <fullName evidence="2">THIF-type NAD/FAD binding fold domain-containing protein</fullName>
    </recommendedName>
</protein>
<sequence length="280" mass="29479">MDTAPVRFQRQLFPPLNPISAMPLTQEETERYARHLSLPELGEEGQEKLKRAHIALTGLGGLGSPAALYLAAAGVGSITLIDPDRVSLSNLQRQILHATDAEGTAKTASAARSLRALNPAVNVMEVCTRLTPENAGSLLEGCHLVLDASDNYAARFAMADAACALRLPLVYGAVKGFLGQVAVFAPHEGTTCYRCLFPSGTPMEEEDTASAAGILGAHAGMIGCIQALEAVKYLAGIPSPLVGAMLSADTLRMRFTIVPLAPNPACKCRENGREGAAMKN</sequence>
<organism evidence="3 4">
    <name type="scientific">Akkermansia muciniphila</name>
    <dbReference type="NCBI Taxonomy" id="239935"/>
    <lineage>
        <taxon>Bacteria</taxon>
        <taxon>Pseudomonadati</taxon>
        <taxon>Verrucomicrobiota</taxon>
        <taxon>Verrucomicrobiia</taxon>
        <taxon>Verrucomicrobiales</taxon>
        <taxon>Akkermansiaceae</taxon>
        <taxon>Akkermansia</taxon>
    </lineage>
</organism>
<dbReference type="GO" id="GO:0008146">
    <property type="term" value="F:sulfotransferase activity"/>
    <property type="evidence" value="ECO:0007669"/>
    <property type="project" value="TreeGrafter"/>
</dbReference>
<feature type="domain" description="THIF-type NAD/FAD binding fold" evidence="2">
    <location>
        <begin position="32"/>
        <end position="268"/>
    </location>
</feature>
<comment type="caution">
    <text evidence="3">The sequence shown here is derived from an EMBL/GenBank/DDBJ whole genome shotgun (WGS) entry which is preliminary data.</text>
</comment>
<dbReference type="Proteomes" id="UP000236000">
    <property type="component" value="Unassembled WGS sequence"/>
</dbReference>
<dbReference type="FunFam" id="3.40.50.720:FF:000080">
    <property type="entry name" value="Thiazole biosynthesis adenylyltransferase ThiF"/>
    <property type="match status" value="1"/>
</dbReference>
<evidence type="ECO:0000259" key="2">
    <source>
        <dbReference type="Pfam" id="PF00899"/>
    </source>
</evidence>
<dbReference type="GO" id="GO:0016779">
    <property type="term" value="F:nucleotidyltransferase activity"/>
    <property type="evidence" value="ECO:0007669"/>
    <property type="project" value="TreeGrafter"/>
</dbReference>
<gene>
    <name evidence="3" type="ORF">CXU22_02210</name>
</gene>
<dbReference type="Pfam" id="PF00899">
    <property type="entry name" value="ThiF"/>
    <property type="match status" value="1"/>
</dbReference>
<dbReference type="PANTHER" id="PTHR10953">
    <property type="entry name" value="UBIQUITIN-ACTIVATING ENZYME E1"/>
    <property type="match status" value="1"/>
</dbReference>
<dbReference type="EMBL" id="PJKA01000003">
    <property type="protein sequence ID" value="PNC19846.1"/>
    <property type="molecule type" value="Genomic_DNA"/>
</dbReference>
<name>A0A2N8HGG0_9BACT</name>
<dbReference type="GO" id="GO:0008641">
    <property type="term" value="F:ubiquitin-like modifier activating enzyme activity"/>
    <property type="evidence" value="ECO:0007669"/>
    <property type="project" value="InterPro"/>
</dbReference>
<evidence type="ECO:0000313" key="4">
    <source>
        <dbReference type="Proteomes" id="UP000236000"/>
    </source>
</evidence>
<comment type="similarity">
    <text evidence="1">Belongs to the HesA/MoeB/ThiF family.</text>
</comment>
<evidence type="ECO:0000313" key="3">
    <source>
        <dbReference type="EMBL" id="PNC19846.1"/>
    </source>
</evidence>
<reference evidence="3 4" key="1">
    <citation type="journal article" date="2017" name="BMC Genomics">
        <title>Genome sequencing of 39 Akkermansia muciniphila isolates reveals its population structure, genomic and functional diverisity, and global distribution in mammalian gut microbiotas.</title>
        <authorList>
            <person name="Guo X."/>
            <person name="Li S."/>
            <person name="Zhang J."/>
            <person name="Wu F."/>
            <person name="Li X."/>
            <person name="Wu D."/>
            <person name="Zhang M."/>
            <person name="Ou Z."/>
            <person name="Jie Z."/>
            <person name="Yan Q."/>
            <person name="Li P."/>
            <person name="Yi J."/>
            <person name="Peng Y."/>
        </authorList>
    </citation>
    <scope>NUCLEOTIDE SEQUENCE [LARGE SCALE GENOMIC DNA]</scope>
    <source>
        <strain evidence="3 4">GP24</strain>
    </source>
</reference>
<dbReference type="AlphaFoldDB" id="A0A2N8HGG0"/>
<dbReference type="Gene3D" id="3.40.50.720">
    <property type="entry name" value="NAD(P)-binding Rossmann-like Domain"/>
    <property type="match status" value="1"/>
</dbReference>
<dbReference type="PANTHER" id="PTHR10953:SF102">
    <property type="entry name" value="ADENYLYLTRANSFERASE AND SULFURTRANSFERASE MOCS3"/>
    <property type="match status" value="1"/>
</dbReference>
<dbReference type="GO" id="GO:0005829">
    <property type="term" value="C:cytosol"/>
    <property type="evidence" value="ECO:0007669"/>
    <property type="project" value="TreeGrafter"/>
</dbReference>
<evidence type="ECO:0000256" key="1">
    <source>
        <dbReference type="ARBA" id="ARBA00009919"/>
    </source>
</evidence>
<dbReference type="InterPro" id="IPR000594">
    <property type="entry name" value="ThiF_NAD_FAD-bd"/>
</dbReference>
<proteinExistence type="inferred from homology"/>
<dbReference type="SUPFAM" id="SSF69572">
    <property type="entry name" value="Activating enzymes of the ubiquitin-like proteins"/>
    <property type="match status" value="1"/>
</dbReference>
<dbReference type="OrthoDB" id="9800872at2"/>
<dbReference type="GO" id="GO:0004792">
    <property type="term" value="F:thiosulfate-cyanide sulfurtransferase activity"/>
    <property type="evidence" value="ECO:0007669"/>
    <property type="project" value="TreeGrafter"/>
</dbReference>